<dbReference type="EMBL" id="CATQJA010000772">
    <property type="protein sequence ID" value="CAJ0563997.1"/>
    <property type="molecule type" value="Genomic_DNA"/>
</dbReference>
<gene>
    <name evidence="2" type="ORF">MSPICULIGERA_LOCUS2696</name>
</gene>
<dbReference type="Proteomes" id="UP001177023">
    <property type="component" value="Unassembled WGS sequence"/>
</dbReference>
<reference evidence="2" key="1">
    <citation type="submission" date="2023-06" db="EMBL/GenBank/DDBJ databases">
        <authorList>
            <person name="Delattre M."/>
        </authorList>
    </citation>
    <scope>NUCLEOTIDE SEQUENCE</scope>
    <source>
        <strain evidence="2">AF72</strain>
    </source>
</reference>
<protein>
    <submittedName>
        <fullName evidence="2">Uncharacterized protein</fullName>
    </submittedName>
</protein>
<comment type="caution">
    <text evidence="2">The sequence shown here is derived from an EMBL/GenBank/DDBJ whole genome shotgun (WGS) entry which is preliminary data.</text>
</comment>
<organism evidence="2 3">
    <name type="scientific">Mesorhabditis spiculigera</name>
    <dbReference type="NCBI Taxonomy" id="96644"/>
    <lineage>
        <taxon>Eukaryota</taxon>
        <taxon>Metazoa</taxon>
        <taxon>Ecdysozoa</taxon>
        <taxon>Nematoda</taxon>
        <taxon>Chromadorea</taxon>
        <taxon>Rhabditida</taxon>
        <taxon>Rhabditina</taxon>
        <taxon>Rhabditomorpha</taxon>
        <taxon>Rhabditoidea</taxon>
        <taxon>Rhabditidae</taxon>
        <taxon>Mesorhabditinae</taxon>
        <taxon>Mesorhabditis</taxon>
    </lineage>
</organism>
<feature type="chain" id="PRO_5041465583" evidence="1">
    <location>
        <begin position="18"/>
        <end position="156"/>
    </location>
</feature>
<name>A0AA36C933_9BILA</name>
<evidence type="ECO:0000313" key="2">
    <source>
        <dbReference type="EMBL" id="CAJ0563997.1"/>
    </source>
</evidence>
<evidence type="ECO:0000313" key="3">
    <source>
        <dbReference type="Proteomes" id="UP001177023"/>
    </source>
</evidence>
<dbReference type="AlphaFoldDB" id="A0AA36C933"/>
<proteinExistence type="predicted"/>
<keyword evidence="1" id="KW-0732">Signal</keyword>
<feature type="signal peptide" evidence="1">
    <location>
        <begin position="1"/>
        <end position="17"/>
    </location>
</feature>
<feature type="non-terminal residue" evidence="2">
    <location>
        <position position="1"/>
    </location>
</feature>
<sequence>MPFRLFLVVVFCLDAYARNLTSHNGCVVDPARPCDFVNSTWVLDDNPYFLWPFDEDEAVAKNWTQFEDAQIEAISKFCSVGDYQHRLLLAHFHWMAKDQILLEEIRKYFGLTPRRNGNTLKEAIMACELHKFEQASSGFLESVKKMEADMAKHLVA</sequence>
<keyword evidence="3" id="KW-1185">Reference proteome</keyword>
<accession>A0AA36C933</accession>
<evidence type="ECO:0000256" key="1">
    <source>
        <dbReference type="SAM" id="SignalP"/>
    </source>
</evidence>